<name>A0A194PSJ8_PAPXU</name>
<evidence type="ECO:0000313" key="2">
    <source>
        <dbReference type="EMBL" id="KPI95734.1"/>
    </source>
</evidence>
<sequence>MTEQDSVQVRDSSSQNAVSVANGDGGTSLEVPAKKLCSISMPNFNKIPEALMEIPTKKHPSIHPNILQQDNFTCWVLLP</sequence>
<dbReference type="AlphaFoldDB" id="A0A194PSJ8"/>
<evidence type="ECO:0000256" key="1">
    <source>
        <dbReference type="SAM" id="MobiDB-lite"/>
    </source>
</evidence>
<proteinExistence type="predicted"/>
<feature type="compositionally biased region" description="Low complexity" evidence="1">
    <location>
        <begin position="1"/>
        <end position="15"/>
    </location>
</feature>
<gene>
    <name evidence="2" type="ORF">RR46_11447</name>
</gene>
<dbReference type="Proteomes" id="UP000053268">
    <property type="component" value="Unassembled WGS sequence"/>
</dbReference>
<feature type="region of interest" description="Disordered" evidence="1">
    <location>
        <begin position="1"/>
        <end position="25"/>
    </location>
</feature>
<organism evidence="2 3">
    <name type="scientific">Papilio xuthus</name>
    <name type="common">Asian swallowtail butterfly</name>
    <dbReference type="NCBI Taxonomy" id="66420"/>
    <lineage>
        <taxon>Eukaryota</taxon>
        <taxon>Metazoa</taxon>
        <taxon>Ecdysozoa</taxon>
        <taxon>Arthropoda</taxon>
        <taxon>Hexapoda</taxon>
        <taxon>Insecta</taxon>
        <taxon>Pterygota</taxon>
        <taxon>Neoptera</taxon>
        <taxon>Endopterygota</taxon>
        <taxon>Lepidoptera</taxon>
        <taxon>Glossata</taxon>
        <taxon>Ditrysia</taxon>
        <taxon>Papilionoidea</taxon>
        <taxon>Papilionidae</taxon>
        <taxon>Papilioninae</taxon>
        <taxon>Papilio</taxon>
    </lineage>
</organism>
<dbReference type="EMBL" id="KQ459595">
    <property type="protein sequence ID" value="KPI95734.1"/>
    <property type="molecule type" value="Genomic_DNA"/>
</dbReference>
<protein>
    <submittedName>
        <fullName evidence="2">Uncharacterized protein</fullName>
    </submittedName>
</protein>
<keyword evidence="3" id="KW-1185">Reference proteome</keyword>
<reference evidence="2 3" key="1">
    <citation type="journal article" date="2015" name="Nat. Commun.">
        <title>Outbred genome sequencing and CRISPR/Cas9 gene editing in butterflies.</title>
        <authorList>
            <person name="Li X."/>
            <person name="Fan D."/>
            <person name="Zhang W."/>
            <person name="Liu G."/>
            <person name="Zhang L."/>
            <person name="Zhao L."/>
            <person name="Fang X."/>
            <person name="Chen L."/>
            <person name="Dong Y."/>
            <person name="Chen Y."/>
            <person name="Ding Y."/>
            <person name="Zhao R."/>
            <person name="Feng M."/>
            <person name="Zhu Y."/>
            <person name="Feng Y."/>
            <person name="Jiang X."/>
            <person name="Zhu D."/>
            <person name="Xiang H."/>
            <person name="Feng X."/>
            <person name="Li S."/>
            <person name="Wang J."/>
            <person name="Zhang G."/>
            <person name="Kronforst M.R."/>
            <person name="Wang W."/>
        </authorList>
    </citation>
    <scope>NUCLEOTIDE SEQUENCE [LARGE SCALE GENOMIC DNA]</scope>
    <source>
        <strain evidence="2">Ya'a_city_454_Px</strain>
        <tissue evidence="2">Whole body</tissue>
    </source>
</reference>
<accession>A0A194PSJ8</accession>
<evidence type="ECO:0000313" key="3">
    <source>
        <dbReference type="Proteomes" id="UP000053268"/>
    </source>
</evidence>